<keyword evidence="4" id="KW-1185">Reference proteome</keyword>
<dbReference type="RefSeq" id="XP_056578691.1">
    <property type="nucleotide sequence ID" value="XM_056722441.1"/>
</dbReference>
<sequence>MDCTFPHEASQASGSQENYATRHADGPTPPGQDSSAFAQPTSFEIDACVDILGDLPFDIDFDLDLNPVDLNFNGEGLDFAQLPALDHSFSLPSGDSSNLMNLPDSLPSSNFLQPQENPHLRENDRRPNASIPLETPSLGADEQHLIQHYLGTMTGYAKVDDYPRGANNLYTTAFSQSLSFKPLLYAILAFSASHLALGNNSYLETASQYEQLAHDSFEACKDHVSEPGSLLSALFVRAKRVHLLAGDIESFHCLITEASQIALSERGQRALEDPFSLAQRMVIRLALLDARASCYRLGGGKLIRSLRQIPAMSFIFDHDSTAGSASNALVSLLRANILRMKVGELDMRLRFQMESEDVITSPVRTEEVRSLHRHIEHEIRQWEHQMRSRGHNPDEVLPMESVLEASTYAQYLVMAALHGAVLYLYLLYVSTVSWFCFQACAEKSADLD</sequence>
<keyword evidence="2" id="KW-1133">Transmembrane helix</keyword>
<dbReference type="GeneID" id="81461624"/>
<evidence type="ECO:0000313" key="4">
    <source>
        <dbReference type="Proteomes" id="UP001147752"/>
    </source>
</evidence>
<feature type="transmembrane region" description="Helical" evidence="2">
    <location>
        <begin position="408"/>
        <end position="428"/>
    </location>
</feature>
<protein>
    <recommendedName>
        <fullName evidence="5">Transcription factor domain-containing protein</fullName>
    </recommendedName>
</protein>
<dbReference type="EMBL" id="JAPZBT010000002">
    <property type="protein sequence ID" value="KAJ5372705.1"/>
    <property type="molecule type" value="Genomic_DNA"/>
</dbReference>
<evidence type="ECO:0000256" key="1">
    <source>
        <dbReference type="SAM" id="MobiDB-lite"/>
    </source>
</evidence>
<reference evidence="3" key="1">
    <citation type="submission" date="2022-12" db="EMBL/GenBank/DDBJ databases">
        <authorList>
            <person name="Petersen C."/>
        </authorList>
    </citation>
    <scope>NUCLEOTIDE SEQUENCE</scope>
    <source>
        <strain evidence="3">IBT 3081</strain>
    </source>
</reference>
<feature type="region of interest" description="Disordered" evidence="1">
    <location>
        <begin position="1"/>
        <end position="37"/>
    </location>
</feature>
<feature type="compositionally biased region" description="Polar residues" evidence="1">
    <location>
        <begin position="99"/>
        <end position="116"/>
    </location>
</feature>
<dbReference type="AlphaFoldDB" id="A0A9W9S7B7"/>
<keyword evidence="2" id="KW-0812">Transmembrane</keyword>
<gene>
    <name evidence="3" type="ORF">N7517_004711</name>
</gene>
<dbReference type="Proteomes" id="UP001147752">
    <property type="component" value="Unassembled WGS sequence"/>
</dbReference>
<feature type="region of interest" description="Disordered" evidence="1">
    <location>
        <begin position="99"/>
        <end position="137"/>
    </location>
</feature>
<evidence type="ECO:0008006" key="5">
    <source>
        <dbReference type="Google" id="ProtNLM"/>
    </source>
</evidence>
<evidence type="ECO:0000313" key="3">
    <source>
        <dbReference type="EMBL" id="KAJ5372705.1"/>
    </source>
</evidence>
<feature type="compositionally biased region" description="Basic and acidic residues" evidence="1">
    <location>
        <begin position="118"/>
        <end position="127"/>
    </location>
</feature>
<feature type="compositionally biased region" description="Polar residues" evidence="1">
    <location>
        <begin position="10"/>
        <end position="19"/>
    </location>
</feature>
<keyword evidence="2" id="KW-0472">Membrane</keyword>
<organism evidence="3 4">
    <name type="scientific">Penicillium concentricum</name>
    <dbReference type="NCBI Taxonomy" id="293559"/>
    <lineage>
        <taxon>Eukaryota</taxon>
        <taxon>Fungi</taxon>
        <taxon>Dikarya</taxon>
        <taxon>Ascomycota</taxon>
        <taxon>Pezizomycotina</taxon>
        <taxon>Eurotiomycetes</taxon>
        <taxon>Eurotiomycetidae</taxon>
        <taxon>Eurotiales</taxon>
        <taxon>Aspergillaceae</taxon>
        <taxon>Penicillium</taxon>
    </lineage>
</organism>
<accession>A0A9W9S7B7</accession>
<comment type="caution">
    <text evidence="3">The sequence shown here is derived from an EMBL/GenBank/DDBJ whole genome shotgun (WGS) entry which is preliminary data.</text>
</comment>
<dbReference type="OrthoDB" id="648861at2759"/>
<proteinExistence type="predicted"/>
<reference evidence="3" key="2">
    <citation type="journal article" date="2023" name="IMA Fungus">
        <title>Comparative genomic study of the Penicillium genus elucidates a diverse pangenome and 15 lateral gene transfer events.</title>
        <authorList>
            <person name="Petersen C."/>
            <person name="Sorensen T."/>
            <person name="Nielsen M.R."/>
            <person name="Sondergaard T.E."/>
            <person name="Sorensen J.L."/>
            <person name="Fitzpatrick D.A."/>
            <person name="Frisvad J.C."/>
            <person name="Nielsen K.L."/>
        </authorList>
    </citation>
    <scope>NUCLEOTIDE SEQUENCE</scope>
    <source>
        <strain evidence="3">IBT 3081</strain>
    </source>
</reference>
<evidence type="ECO:0000256" key="2">
    <source>
        <dbReference type="SAM" id="Phobius"/>
    </source>
</evidence>
<name>A0A9W9S7B7_9EURO</name>